<comment type="similarity">
    <text evidence="8 9">Belongs to the MurJ/MviN family.</text>
</comment>
<feature type="transmembrane region" description="Helical" evidence="8">
    <location>
        <begin position="45"/>
        <end position="68"/>
    </location>
</feature>
<feature type="transmembrane region" description="Helical" evidence="8">
    <location>
        <begin position="348"/>
        <end position="369"/>
    </location>
</feature>
<evidence type="ECO:0000313" key="11">
    <source>
        <dbReference type="Proteomes" id="UP000184114"/>
    </source>
</evidence>
<feature type="transmembrane region" description="Helical" evidence="8">
    <location>
        <begin position="312"/>
        <end position="336"/>
    </location>
</feature>
<keyword evidence="8 9" id="KW-0961">Cell wall biogenesis/degradation</keyword>
<name>A0A1M4WLB5_9FIRM</name>
<feature type="transmembrane region" description="Helical" evidence="8">
    <location>
        <begin position="186"/>
        <end position="207"/>
    </location>
</feature>
<dbReference type="GO" id="GO:0005886">
    <property type="term" value="C:plasma membrane"/>
    <property type="evidence" value="ECO:0007669"/>
    <property type="project" value="UniProtKB-SubCell"/>
</dbReference>
<dbReference type="AlphaFoldDB" id="A0A1M4WLB5"/>
<evidence type="ECO:0000256" key="9">
    <source>
        <dbReference type="PIRNR" id="PIRNR002869"/>
    </source>
</evidence>
<keyword evidence="4 8" id="KW-0133">Cell shape</keyword>
<dbReference type="GO" id="GO:0034204">
    <property type="term" value="P:lipid translocation"/>
    <property type="evidence" value="ECO:0007669"/>
    <property type="project" value="TreeGrafter"/>
</dbReference>
<feature type="transmembrane region" description="Helical" evidence="8">
    <location>
        <begin position="228"/>
        <end position="248"/>
    </location>
</feature>
<dbReference type="UniPathway" id="UPA00219"/>
<gene>
    <name evidence="8" type="primary">murJ</name>
    <name evidence="10" type="ORF">SAMN02745784_01905</name>
</gene>
<dbReference type="HAMAP" id="MF_02078">
    <property type="entry name" value="MurJ_MviN"/>
    <property type="match status" value="1"/>
</dbReference>
<comment type="pathway">
    <text evidence="8">Cell wall biogenesis; peptidoglycan biosynthesis.</text>
</comment>
<evidence type="ECO:0000313" key="10">
    <source>
        <dbReference type="EMBL" id="SHE81762.1"/>
    </source>
</evidence>
<organism evidence="10 11">
    <name type="scientific">Tissierella praeacuta DSM 18095</name>
    <dbReference type="NCBI Taxonomy" id="1123404"/>
    <lineage>
        <taxon>Bacteria</taxon>
        <taxon>Bacillati</taxon>
        <taxon>Bacillota</taxon>
        <taxon>Tissierellia</taxon>
        <taxon>Tissierellales</taxon>
        <taxon>Tissierellaceae</taxon>
        <taxon>Tissierella</taxon>
    </lineage>
</organism>
<dbReference type="EMBL" id="FQTY01000007">
    <property type="protein sequence ID" value="SHE81762.1"/>
    <property type="molecule type" value="Genomic_DNA"/>
</dbReference>
<feature type="transmembrane region" description="Helical" evidence="8">
    <location>
        <begin position="273"/>
        <end position="291"/>
    </location>
</feature>
<feature type="transmembrane region" description="Helical" evidence="8">
    <location>
        <begin position="381"/>
        <end position="401"/>
    </location>
</feature>
<evidence type="ECO:0000256" key="3">
    <source>
        <dbReference type="ARBA" id="ARBA00022692"/>
    </source>
</evidence>
<dbReference type="GO" id="GO:0015648">
    <property type="term" value="F:lipid-linked peptidoglycan transporter activity"/>
    <property type="evidence" value="ECO:0007669"/>
    <property type="project" value="UniProtKB-UniRule"/>
</dbReference>
<keyword evidence="7 8" id="KW-0472">Membrane</keyword>
<comment type="subcellular location">
    <subcellularLocation>
        <location evidence="1 8">Cell membrane</location>
        <topology evidence="1 8">Multi-pass membrane protein</topology>
    </subcellularLocation>
</comment>
<keyword evidence="11" id="KW-1185">Reference proteome</keyword>
<dbReference type="RefSeq" id="WP_072975809.1">
    <property type="nucleotide sequence ID" value="NZ_FQTY01000007.1"/>
</dbReference>
<keyword evidence="5 8" id="KW-0573">Peptidoglycan synthesis</keyword>
<evidence type="ECO:0000256" key="6">
    <source>
        <dbReference type="ARBA" id="ARBA00022989"/>
    </source>
</evidence>
<dbReference type="PRINTS" id="PR01806">
    <property type="entry name" value="VIRFACTRMVIN"/>
</dbReference>
<keyword evidence="6 8" id="KW-1133">Transmembrane helix</keyword>
<dbReference type="GeneID" id="90993935"/>
<dbReference type="PANTHER" id="PTHR47019">
    <property type="entry name" value="LIPID II FLIPPASE MURJ"/>
    <property type="match status" value="1"/>
</dbReference>
<feature type="transmembrane region" description="Helical" evidence="8">
    <location>
        <begin position="407"/>
        <end position="428"/>
    </location>
</feature>
<feature type="transmembrane region" description="Helical" evidence="8">
    <location>
        <begin position="89"/>
        <end position="108"/>
    </location>
</feature>
<evidence type="ECO:0000256" key="5">
    <source>
        <dbReference type="ARBA" id="ARBA00022984"/>
    </source>
</evidence>
<evidence type="ECO:0000256" key="8">
    <source>
        <dbReference type="HAMAP-Rule" id="MF_02078"/>
    </source>
</evidence>
<comment type="function">
    <text evidence="8 9">Involved in peptidoglycan biosynthesis. Transports lipid-linked peptidoglycan precursors from the inner to the outer leaflet of the cytoplasmic membrane.</text>
</comment>
<reference evidence="11" key="1">
    <citation type="submission" date="2016-11" db="EMBL/GenBank/DDBJ databases">
        <authorList>
            <person name="Varghese N."/>
            <person name="Submissions S."/>
        </authorList>
    </citation>
    <scope>NUCLEOTIDE SEQUENCE [LARGE SCALE GENOMIC DNA]</scope>
    <source>
        <strain evidence="11">DSM 18095</strain>
    </source>
</reference>
<feature type="transmembrane region" description="Helical" evidence="8">
    <location>
        <begin position="159"/>
        <end position="180"/>
    </location>
</feature>
<feature type="transmembrane region" description="Helical" evidence="8">
    <location>
        <begin position="440"/>
        <end position="465"/>
    </location>
</feature>
<feature type="transmembrane region" description="Helical" evidence="8">
    <location>
        <begin position="12"/>
        <end position="33"/>
    </location>
</feature>
<evidence type="ECO:0000256" key="4">
    <source>
        <dbReference type="ARBA" id="ARBA00022960"/>
    </source>
</evidence>
<sequence length="509" mass="56255">MSRKRELAQSAAMISIFTLVSKALGFIREVMIANRFGSGMETDTYFVAMTATVIIMGTLGAALNTTLIPIFSEIGEKYGRKGKLKYLNNIFNIVLIITIFIVILGYIFSPKIIKILAKGFQGEQFALAVKLNRVGLPIAVFLGFTYIFSGLLHSSQIFGPPAISGLPYNFVFLIYLFFFAKDSNVVTLMVISVIAAFAQFLILVPAVRHMGYRYKFEINLNDRYLSKAMILILPVLIGSAVQQINVIIDKTLASGLIEGSISALSYASKVNDMVIAVFIMAITTVIFPMLSQAFSQNDNEKVKEILGRGINIILIITVPATIGLLILAEPMVYLFFQRNAFDELATYMTSQALIYYSIGLVGSSLRLMLNRVYYSLQDTKTPMVNGMIAVIINLILNLLLIKPMAHMGLALATSISATITTIMLFLSLRRKIGSIGLIKYLICFIKTLAASLCMGVVVFLIYYKLGAIIATTKVMKMLLLLVSVAVGAVVYFILCVVFKVKELFIIFKR</sequence>
<dbReference type="PANTHER" id="PTHR47019:SF1">
    <property type="entry name" value="LIPID II FLIPPASE MURJ"/>
    <property type="match status" value="1"/>
</dbReference>
<evidence type="ECO:0000256" key="1">
    <source>
        <dbReference type="ARBA" id="ARBA00004651"/>
    </source>
</evidence>
<dbReference type="GO" id="GO:0009252">
    <property type="term" value="P:peptidoglycan biosynthetic process"/>
    <property type="evidence" value="ECO:0007669"/>
    <property type="project" value="UniProtKB-UniRule"/>
</dbReference>
<dbReference type="InterPro" id="IPR051050">
    <property type="entry name" value="Lipid_II_flippase_MurJ/MviN"/>
</dbReference>
<evidence type="ECO:0000256" key="7">
    <source>
        <dbReference type="ARBA" id="ARBA00023136"/>
    </source>
</evidence>
<dbReference type="GO" id="GO:0008360">
    <property type="term" value="P:regulation of cell shape"/>
    <property type="evidence" value="ECO:0007669"/>
    <property type="project" value="UniProtKB-UniRule"/>
</dbReference>
<keyword evidence="3 8" id="KW-0812">Transmembrane</keyword>
<dbReference type="STRING" id="1123404.SAMN02745784_01905"/>
<accession>A0A1M4WLB5</accession>
<dbReference type="Proteomes" id="UP000184114">
    <property type="component" value="Unassembled WGS sequence"/>
</dbReference>
<dbReference type="GO" id="GO:0071555">
    <property type="term" value="P:cell wall organization"/>
    <property type="evidence" value="ECO:0007669"/>
    <property type="project" value="UniProtKB-UniRule"/>
</dbReference>
<keyword evidence="8 9" id="KW-0813">Transport</keyword>
<feature type="transmembrane region" description="Helical" evidence="8">
    <location>
        <begin position="477"/>
        <end position="500"/>
    </location>
</feature>
<dbReference type="InterPro" id="IPR004268">
    <property type="entry name" value="MurJ"/>
</dbReference>
<protein>
    <recommendedName>
        <fullName evidence="8">Probable lipid II flippase MurJ</fullName>
    </recommendedName>
</protein>
<evidence type="ECO:0000256" key="2">
    <source>
        <dbReference type="ARBA" id="ARBA00022475"/>
    </source>
</evidence>
<dbReference type="Pfam" id="PF03023">
    <property type="entry name" value="MurJ"/>
    <property type="match status" value="1"/>
</dbReference>
<keyword evidence="2 8" id="KW-1003">Cell membrane</keyword>
<dbReference type="NCBIfam" id="TIGR01695">
    <property type="entry name" value="murJ_mviN"/>
    <property type="match status" value="1"/>
</dbReference>
<proteinExistence type="inferred from homology"/>
<feature type="transmembrane region" description="Helical" evidence="8">
    <location>
        <begin position="134"/>
        <end position="152"/>
    </location>
</feature>
<dbReference type="PIRSF" id="PIRSF002869">
    <property type="entry name" value="MviN"/>
    <property type="match status" value="1"/>
</dbReference>
<dbReference type="CDD" id="cd13123">
    <property type="entry name" value="MATE_MurJ_like"/>
    <property type="match status" value="1"/>
</dbReference>